<evidence type="ECO:0000256" key="7">
    <source>
        <dbReference type="ARBA" id="ARBA00083243"/>
    </source>
</evidence>
<evidence type="ECO:0000256" key="1">
    <source>
        <dbReference type="ARBA" id="ARBA00009437"/>
    </source>
</evidence>
<dbReference type="Pfam" id="PF00126">
    <property type="entry name" value="HTH_1"/>
    <property type="match status" value="1"/>
</dbReference>
<dbReference type="GO" id="GO:0003700">
    <property type="term" value="F:DNA-binding transcription factor activity"/>
    <property type="evidence" value="ECO:0007669"/>
    <property type="project" value="InterPro"/>
</dbReference>
<dbReference type="InterPro" id="IPR000847">
    <property type="entry name" value="LysR_HTH_N"/>
</dbReference>
<keyword evidence="3" id="KW-0238">DNA-binding</keyword>
<dbReference type="PROSITE" id="PS50931">
    <property type="entry name" value="HTH_LYSR"/>
    <property type="match status" value="1"/>
</dbReference>
<dbReference type="InterPro" id="IPR036388">
    <property type="entry name" value="WH-like_DNA-bd_sf"/>
</dbReference>
<evidence type="ECO:0000259" key="8">
    <source>
        <dbReference type="PROSITE" id="PS50931"/>
    </source>
</evidence>
<proteinExistence type="inferred from homology"/>
<dbReference type="EMBL" id="MKIM01000029">
    <property type="protein sequence ID" value="OLP42988.1"/>
    <property type="molecule type" value="Genomic_DNA"/>
</dbReference>
<dbReference type="Gene3D" id="1.10.10.10">
    <property type="entry name" value="Winged helix-like DNA-binding domain superfamily/Winged helix DNA-binding domain"/>
    <property type="match status" value="1"/>
</dbReference>
<feature type="domain" description="HTH lysR-type" evidence="8">
    <location>
        <begin position="1"/>
        <end position="59"/>
    </location>
</feature>
<comment type="function">
    <text evidence="5">Transcriptional regulator of the ttuABCDE tartrate utilization operon.</text>
</comment>
<evidence type="ECO:0000256" key="3">
    <source>
        <dbReference type="ARBA" id="ARBA00023125"/>
    </source>
</evidence>
<dbReference type="Gene3D" id="3.40.190.290">
    <property type="match status" value="1"/>
</dbReference>
<sequence>MDRFTELEVFTKIADEASLTRAAEILGLSVSGVSRCLTSLEARLGVRLVQRTTRQLSLTAEGERFAHNARDILMSLQTAEDSVSLVSAEPLGTLRVGASLSFTLLHLLPVIQMFKQDHPRVRVDLQVSNRYYDIIENGLDLAIRTRRMEMDSSVTIRKLAELPRLLAASPDYLARFGVPRCPEDLERHAMLLYTLSDDWDHLTFARNGETKRVTVSAEVTCNDGQVLLKSALNGMGILVQPAYIIKDDLIAGRLVPVLAEWTLQPLIMNVAFPTRTHLPARTRLFIDALVRYFREHDLERVWNEQSSPVTVMPLMADDLPNP</sequence>
<evidence type="ECO:0000256" key="4">
    <source>
        <dbReference type="ARBA" id="ARBA00023163"/>
    </source>
</evidence>
<comment type="caution">
    <text evidence="9">The sequence shown here is derived from an EMBL/GenBank/DDBJ whole genome shotgun (WGS) entry which is preliminary data.</text>
</comment>
<evidence type="ECO:0000313" key="10">
    <source>
        <dbReference type="Proteomes" id="UP000186894"/>
    </source>
</evidence>
<dbReference type="InterPro" id="IPR058163">
    <property type="entry name" value="LysR-type_TF_proteobact-type"/>
</dbReference>
<dbReference type="PANTHER" id="PTHR30537:SF5">
    <property type="entry name" value="HTH-TYPE TRANSCRIPTIONAL ACTIVATOR TTDR-RELATED"/>
    <property type="match status" value="1"/>
</dbReference>
<keyword evidence="4" id="KW-0804">Transcription</keyword>
<keyword evidence="2" id="KW-0805">Transcription regulation</keyword>
<dbReference type="AlphaFoldDB" id="A0A1Q8ZM93"/>
<organism evidence="9 10">
    <name type="scientific">Rhizobium oryziradicis</name>
    <dbReference type="NCBI Taxonomy" id="1867956"/>
    <lineage>
        <taxon>Bacteria</taxon>
        <taxon>Pseudomonadati</taxon>
        <taxon>Pseudomonadota</taxon>
        <taxon>Alphaproteobacteria</taxon>
        <taxon>Hyphomicrobiales</taxon>
        <taxon>Rhizobiaceae</taxon>
        <taxon>Rhizobium/Agrobacterium group</taxon>
        <taxon>Rhizobium</taxon>
    </lineage>
</organism>
<dbReference type="SUPFAM" id="SSF46785">
    <property type="entry name" value="Winged helix' DNA-binding domain"/>
    <property type="match status" value="1"/>
</dbReference>
<comment type="similarity">
    <text evidence="1">Belongs to the LysR transcriptional regulatory family.</text>
</comment>
<gene>
    <name evidence="9" type="ORF">BJF95_13760</name>
</gene>
<dbReference type="SUPFAM" id="SSF53850">
    <property type="entry name" value="Periplasmic binding protein-like II"/>
    <property type="match status" value="1"/>
</dbReference>
<dbReference type="STRING" id="1867956.BJF95_13760"/>
<protein>
    <recommendedName>
        <fullName evidence="6">HTH-type transcriptional regulator TtuA</fullName>
    </recommendedName>
    <alternativeName>
        <fullName evidence="7">Tartrate utilization transcriptional regulator</fullName>
    </alternativeName>
</protein>
<evidence type="ECO:0000256" key="5">
    <source>
        <dbReference type="ARBA" id="ARBA00054626"/>
    </source>
</evidence>
<evidence type="ECO:0000256" key="2">
    <source>
        <dbReference type="ARBA" id="ARBA00023015"/>
    </source>
</evidence>
<dbReference type="Proteomes" id="UP000186894">
    <property type="component" value="Unassembled WGS sequence"/>
</dbReference>
<dbReference type="OrthoDB" id="9813056at2"/>
<keyword evidence="10" id="KW-1185">Reference proteome</keyword>
<evidence type="ECO:0000313" key="9">
    <source>
        <dbReference type="EMBL" id="OLP42988.1"/>
    </source>
</evidence>
<evidence type="ECO:0000256" key="6">
    <source>
        <dbReference type="ARBA" id="ARBA00067332"/>
    </source>
</evidence>
<name>A0A1Q8ZM93_9HYPH</name>
<reference evidence="9 10" key="1">
    <citation type="submission" date="2016-09" db="EMBL/GenBank/DDBJ databases">
        <title>Rhizobium oryziradicis sp. nov., isolated from the root of rice.</title>
        <authorList>
            <person name="Zhao J."/>
            <person name="Zhang X."/>
        </authorList>
    </citation>
    <scope>NUCLEOTIDE SEQUENCE [LARGE SCALE GENOMIC DNA]</scope>
    <source>
        <strain evidence="9 10">N19</strain>
    </source>
</reference>
<dbReference type="InterPro" id="IPR036390">
    <property type="entry name" value="WH_DNA-bd_sf"/>
</dbReference>
<dbReference type="FunFam" id="1.10.10.10:FF:000001">
    <property type="entry name" value="LysR family transcriptional regulator"/>
    <property type="match status" value="1"/>
</dbReference>
<dbReference type="RefSeq" id="WP_075641197.1">
    <property type="nucleotide sequence ID" value="NZ_MKIM01000029.1"/>
</dbReference>
<dbReference type="Pfam" id="PF03466">
    <property type="entry name" value="LysR_substrate"/>
    <property type="match status" value="1"/>
</dbReference>
<dbReference type="GO" id="GO:0003677">
    <property type="term" value="F:DNA binding"/>
    <property type="evidence" value="ECO:0007669"/>
    <property type="project" value="UniProtKB-KW"/>
</dbReference>
<accession>A0A1Q8ZM93</accession>
<dbReference type="PANTHER" id="PTHR30537">
    <property type="entry name" value="HTH-TYPE TRANSCRIPTIONAL REGULATOR"/>
    <property type="match status" value="1"/>
</dbReference>
<dbReference type="InterPro" id="IPR005119">
    <property type="entry name" value="LysR_subst-bd"/>
</dbReference>
<dbReference type="CDD" id="cd08422">
    <property type="entry name" value="PBP2_CrgA_like"/>
    <property type="match status" value="1"/>
</dbReference>